<sequence length="705" mass="77033">MTSVGVMEKLNLKWLPCDRQDKDTQRCRMGAGLMASLNLRIGSPVLICTSGSACLCRAWPRSDLAEGYLQFDTKCSTQNFSSQTFKHVSFTPQHITPLKCPKLKILKVNVVVKSSVFKKRTAGPLICELVKEMLKHMYVYEKHVVNVSSLDTGIDFVLVENVNSGSTKAGLVTGKTTLDVGAVVTLKQHRSRVQESASTSLGGMEEVYASLKELLLLPLHYPSALKKLGITCPRGVLLIGPPGVGKTMLVRRVVKDIGATLITLNGPVVLGSRPGESEENLRKMFKEAQEASEEGPCVLLIDEIDSLCPKRAGSSSAPENRVVAQLLTLMDGIGTRGFFVTIGATNQPDTLDPAMRRPGRFDREVIIGVPTLTQRKSILTCLSEKMPLCKGLDLCALAEMTTGYVGADLSALCREAALQAIRNAPQSVEWPMKYPESFIRLGLSRPRGILLYGPPGCAKTTLVKAAATSSHCAFLSVSGADLFSPFVGDSEKALAQLFRQARACSPSIVFLDELDTILGSRGDRRAPHSVQSQLLSVLLNELDGVGLKTVERRGTGEKVCHTEGHIESQHDQKMQYQEVCNKDVMVVAASNRPDALDSALMRPGRLDIMIYVPPPDYESRLAVLQLCTENMPLHSDVCLKEIAIQTDRYSGADLENLCKEAALLTLQQESMEASVIHHKYFVQALQNMKPSLSAQQIDSYQNLFT</sequence>
<reference evidence="4 5" key="1">
    <citation type="submission" date="2020-06" db="EMBL/GenBank/DDBJ databases">
        <authorList>
            <consortium name="Wellcome Sanger Institute Data Sharing"/>
        </authorList>
    </citation>
    <scope>NUCLEOTIDE SEQUENCE [LARGE SCALE GENOMIC DNA]</scope>
</reference>
<dbReference type="FunFam" id="3.40.50.300:FF:001161">
    <property type="entry name" value="spermatogenesis-associated protein 5-like protein 1"/>
    <property type="match status" value="1"/>
</dbReference>
<dbReference type="PANTHER" id="PTHR23077">
    <property type="entry name" value="AAA-FAMILY ATPASE"/>
    <property type="match status" value="1"/>
</dbReference>
<evidence type="ECO:0000256" key="1">
    <source>
        <dbReference type="ARBA" id="ARBA00022741"/>
    </source>
</evidence>
<dbReference type="GO" id="GO:0051228">
    <property type="term" value="P:mitotic spindle disassembly"/>
    <property type="evidence" value="ECO:0007669"/>
    <property type="project" value="TreeGrafter"/>
</dbReference>
<reference evidence="4" key="3">
    <citation type="submission" date="2025-09" db="UniProtKB">
        <authorList>
            <consortium name="Ensembl"/>
        </authorList>
    </citation>
    <scope>IDENTIFICATION</scope>
</reference>
<proteinExistence type="predicted"/>
<dbReference type="GO" id="GO:0005524">
    <property type="term" value="F:ATP binding"/>
    <property type="evidence" value="ECO:0007669"/>
    <property type="project" value="UniProtKB-KW"/>
</dbReference>
<dbReference type="GeneTree" id="ENSGT00940000160700"/>
<dbReference type="InterPro" id="IPR041569">
    <property type="entry name" value="AAA_lid_3"/>
</dbReference>
<dbReference type="GO" id="GO:0034098">
    <property type="term" value="C:VCP-NPL4-UFD1 AAA ATPase complex"/>
    <property type="evidence" value="ECO:0007669"/>
    <property type="project" value="TreeGrafter"/>
</dbReference>
<keyword evidence="2" id="KW-0067">ATP-binding</keyword>
<keyword evidence="5" id="KW-1185">Reference proteome</keyword>
<dbReference type="Pfam" id="PF00004">
    <property type="entry name" value="AAA"/>
    <property type="match status" value="2"/>
</dbReference>
<dbReference type="GO" id="GO:0005634">
    <property type="term" value="C:nucleus"/>
    <property type="evidence" value="ECO:0007669"/>
    <property type="project" value="TreeGrafter"/>
</dbReference>
<dbReference type="Ensembl" id="ENSDCDT00010068895.1">
    <property type="protein sequence ID" value="ENSDCDP00010058198.1"/>
    <property type="gene ID" value="ENSDCDG00010032808.1"/>
</dbReference>
<gene>
    <name evidence="4" type="primary">SPATA5L1</name>
</gene>
<dbReference type="InterPro" id="IPR003959">
    <property type="entry name" value="ATPase_AAA_core"/>
</dbReference>
<dbReference type="AlphaFoldDB" id="A0AAY4ELD6"/>
<dbReference type="PANTHER" id="PTHR23077:SF194">
    <property type="entry name" value="ATPASE FAMILY GENE 2 PROTEIN HOMOLOG B"/>
    <property type="match status" value="1"/>
</dbReference>
<feature type="domain" description="AAA+ ATPase" evidence="3">
    <location>
        <begin position="445"/>
        <end position="616"/>
    </location>
</feature>
<dbReference type="SMART" id="SM00382">
    <property type="entry name" value="AAA"/>
    <property type="match status" value="2"/>
</dbReference>
<organism evidence="4 5">
    <name type="scientific">Denticeps clupeoides</name>
    <name type="common">denticle herring</name>
    <dbReference type="NCBI Taxonomy" id="299321"/>
    <lineage>
        <taxon>Eukaryota</taxon>
        <taxon>Metazoa</taxon>
        <taxon>Chordata</taxon>
        <taxon>Craniata</taxon>
        <taxon>Vertebrata</taxon>
        <taxon>Euteleostomi</taxon>
        <taxon>Actinopterygii</taxon>
        <taxon>Neopterygii</taxon>
        <taxon>Teleostei</taxon>
        <taxon>Clupei</taxon>
        <taxon>Clupeiformes</taxon>
        <taxon>Denticipitoidei</taxon>
        <taxon>Denticipitidae</taxon>
        <taxon>Denticeps</taxon>
    </lineage>
</organism>
<name>A0AAY4ELD6_9TELE</name>
<dbReference type="InterPro" id="IPR003960">
    <property type="entry name" value="ATPase_AAA_CS"/>
</dbReference>
<dbReference type="Pfam" id="PF17862">
    <property type="entry name" value="AAA_lid_3"/>
    <property type="match status" value="2"/>
</dbReference>
<evidence type="ECO:0000256" key="2">
    <source>
        <dbReference type="ARBA" id="ARBA00022840"/>
    </source>
</evidence>
<dbReference type="Gene3D" id="1.10.8.60">
    <property type="match status" value="2"/>
</dbReference>
<keyword evidence="1" id="KW-0547">Nucleotide-binding</keyword>
<dbReference type="GO" id="GO:0016887">
    <property type="term" value="F:ATP hydrolysis activity"/>
    <property type="evidence" value="ECO:0007669"/>
    <property type="project" value="InterPro"/>
</dbReference>
<protein>
    <recommendedName>
        <fullName evidence="3">AAA+ ATPase domain-containing protein</fullName>
    </recommendedName>
</protein>
<dbReference type="InterPro" id="IPR027417">
    <property type="entry name" value="P-loop_NTPase"/>
</dbReference>
<dbReference type="GO" id="GO:0031593">
    <property type="term" value="F:polyubiquitin modification-dependent protein binding"/>
    <property type="evidence" value="ECO:0007669"/>
    <property type="project" value="TreeGrafter"/>
</dbReference>
<dbReference type="SUPFAM" id="SSF52540">
    <property type="entry name" value="P-loop containing nucleoside triphosphate hydrolases"/>
    <property type="match status" value="2"/>
</dbReference>
<dbReference type="GO" id="GO:0005829">
    <property type="term" value="C:cytosol"/>
    <property type="evidence" value="ECO:0007669"/>
    <property type="project" value="TreeGrafter"/>
</dbReference>
<dbReference type="GO" id="GO:0030970">
    <property type="term" value="P:retrograde protein transport, ER to cytosol"/>
    <property type="evidence" value="ECO:0007669"/>
    <property type="project" value="TreeGrafter"/>
</dbReference>
<dbReference type="Gene3D" id="3.40.50.300">
    <property type="entry name" value="P-loop containing nucleotide triphosphate hydrolases"/>
    <property type="match status" value="2"/>
</dbReference>
<evidence type="ECO:0000313" key="4">
    <source>
        <dbReference type="Ensembl" id="ENSDCDP00010058198.1"/>
    </source>
</evidence>
<feature type="domain" description="AAA+ ATPase" evidence="3">
    <location>
        <begin position="232"/>
        <end position="371"/>
    </location>
</feature>
<dbReference type="InterPro" id="IPR003593">
    <property type="entry name" value="AAA+_ATPase"/>
</dbReference>
<dbReference type="InterPro" id="IPR050168">
    <property type="entry name" value="AAA_ATPase_domain"/>
</dbReference>
<evidence type="ECO:0000313" key="5">
    <source>
        <dbReference type="Proteomes" id="UP000694580"/>
    </source>
</evidence>
<dbReference type="Proteomes" id="UP000694580">
    <property type="component" value="Chromosome 16"/>
</dbReference>
<evidence type="ECO:0000259" key="3">
    <source>
        <dbReference type="SMART" id="SM00382"/>
    </source>
</evidence>
<dbReference type="GO" id="GO:0097352">
    <property type="term" value="P:autophagosome maturation"/>
    <property type="evidence" value="ECO:0007669"/>
    <property type="project" value="TreeGrafter"/>
</dbReference>
<accession>A0AAY4ELD6</accession>
<dbReference type="PROSITE" id="PS00674">
    <property type="entry name" value="AAA"/>
    <property type="match status" value="1"/>
</dbReference>
<dbReference type="CDD" id="cd19503">
    <property type="entry name" value="RecA-like_CDC48_NLV2_r1-like"/>
    <property type="match status" value="1"/>
</dbReference>
<reference evidence="4" key="2">
    <citation type="submission" date="2025-08" db="UniProtKB">
        <authorList>
            <consortium name="Ensembl"/>
        </authorList>
    </citation>
    <scope>IDENTIFICATION</scope>
</reference>
<dbReference type="FunFam" id="1.10.8.60:FF:000038">
    <property type="entry name" value="spermatogenesis-associated protein 5-like protein 1"/>
    <property type="match status" value="1"/>
</dbReference>